<dbReference type="CDD" id="cd00009">
    <property type="entry name" value="AAA"/>
    <property type="match status" value="1"/>
</dbReference>
<dbReference type="GO" id="GO:0005524">
    <property type="term" value="F:ATP binding"/>
    <property type="evidence" value="ECO:0007669"/>
    <property type="project" value="UniProtKB-KW"/>
</dbReference>
<accession>A0A316HZ92</accession>
<name>A0A316HZ92_9PSEU</name>
<dbReference type="Gene3D" id="3.40.50.300">
    <property type="entry name" value="P-loop containing nucleotide triphosphate hydrolases"/>
    <property type="match status" value="1"/>
</dbReference>
<dbReference type="SUPFAM" id="SSF52540">
    <property type="entry name" value="P-loop containing nucleoside triphosphate hydrolases"/>
    <property type="match status" value="1"/>
</dbReference>
<evidence type="ECO:0000256" key="2">
    <source>
        <dbReference type="ARBA" id="ARBA00022840"/>
    </source>
</evidence>
<dbReference type="Pfam" id="PF03969">
    <property type="entry name" value="AFG1_ATPase"/>
    <property type="match status" value="1"/>
</dbReference>
<dbReference type="PANTHER" id="PTHR12169">
    <property type="entry name" value="ATPASE N2B"/>
    <property type="match status" value="1"/>
</dbReference>
<evidence type="ECO:0000256" key="1">
    <source>
        <dbReference type="ARBA" id="ARBA00022741"/>
    </source>
</evidence>
<dbReference type="GO" id="GO:0016887">
    <property type="term" value="F:ATP hydrolysis activity"/>
    <property type="evidence" value="ECO:0007669"/>
    <property type="project" value="InterPro"/>
</dbReference>
<dbReference type="AlphaFoldDB" id="A0A316HZ92"/>
<keyword evidence="1" id="KW-0547">Nucleotide-binding</keyword>
<sequence length="317" mass="35218">MDLRDALLAHVSGSGYELDAAQLVAVDRLAELGERRRGVYLHGPVGRGKSFLADAFFDVLPVRRKRRVHFHSFFQELHARISARLHSPGAVKKAVDELIGRCDVLAFDEFHLHDVGDAMLMTRLLEVLKARGVMVVATSNYPPDGLLPNPLYHDHFLPGIALVKELMDAVELNGATDYRHLHGRPRSRFETGSIVTDAEPPAAPVVLEINGRDVTALGIDGGRIWFDFGDLCEKPTSTQDYLVLADRYDDWVITAVPRLETCDREAQQRFSNVVDVLVDRDVRLTLVSDHPLSEIVGGDSLDLVRTASRLELINTTG</sequence>
<gene>
    <name evidence="3" type="ORF">C8D88_106127</name>
</gene>
<dbReference type="PANTHER" id="PTHR12169:SF6">
    <property type="entry name" value="AFG1-LIKE ATPASE"/>
    <property type="match status" value="1"/>
</dbReference>
<dbReference type="NCBIfam" id="NF040713">
    <property type="entry name" value="ZapE"/>
    <property type="match status" value="1"/>
</dbReference>
<dbReference type="InterPro" id="IPR005654">
    <property type="entry name" value="ATPase_AFG1-like"/>
</dbReference>
<reference evidence="3 4" key="1">
    <citation type="submission" date="2018-05" db="EMBL/GenBank/DDBJ databases">
        <title>Genomic Encyclopedia of Type Strains, Phase IV (KMG-IV): sequencing the most valuable type-strain genomes for metagenomic binning, comparative biology and taxonomic classification.</title>
        <authorList>
            <person name="Goeker M."/>
        </authorList>
    </citation>
    <scope>NUCLEOTIDE SEQUENCE [LARGE SCALE GENOMIC DNA]</scope>
    <source>
        <strain evidence="3 4">DSM 45480</strain>
    </source>
</reference>
<dbReference type="EMBL" id="QGHB01000006">
    <property type="protein sequence ID" value="PWK85499.1"/>
    <property type="molecule type" value="Genomic_DNA"/>
</dbReference>
<protein>
    <submittedName>
        <fullName evidence="3">Cell division protein ZapE</fullName>
    </submittedName>
</protein>
<dbReference type="GO" id="GO:0005737">
    <property type="term" value="C:cytoplasm"/>
    <property type="evidence" value="ECO:0007669"/>
    <property type="project" value="TreeGrafter"/>
</dbReference>
<dbReference type="GO" id="GO:0032153">
    <property type="term" value="C:cell division site"/>
    <property type="evidence" value="ECO:0007669"/>
    <property type="project" value="TreeGrafter"/>
</dbReference>
<keyword evidence="3" id="KW-0132">Cell division</keyword>
<organism evidence="3 4">
    <name type="scientific">Lentzea atacamensis</name>
    <dbReference type="NCBI Taxonomy" id="531938"/>
    <lineage>
        <taxon>Bacteria</taxon>
        <taxon>Bacillati</taxon>
        <taxon>Actinomycetota</taxon>
        <taxon>Actinomycetes</taxon>
        <taxon>Pseudonocardiales</taxon>
        <taxon>Pseudonocardiaceae</taxon>
        <taxon>Lentzea</taxon>
    </lineage>
</organism>
<keyword evidence="2" id="KW-0067">ATP-binding</keyword>
<dbReference type="Proteomes" id="UP000246005">
    <property type="component" value="Unassembled WGS sequence"/>
</dbReference>
<dbReference type="InterPro" id="IPR027417">
    <property type="entry name" value="P-loop_NTPase"/>
</dbReference>
<proteinExistence type="predicted"/>
<dbReference type="GO" id="GO:0051301">
    <property type="term" value="P:cell division"/>
    <property type="evidence" value="ECO:0007669"/>
    <property type="project" value="UniProtKB-KW"/>
</dbReference>
<evidence type="ECO:0000313" key="3">
    <source>
        <dbReference type="EMBL" id="PWK85499.1"/>
    </source>
</evidence>
<evidence type="ECO:0000313" key="4">
    <source>
        <dbReference type="Proteomes" id="UP000246005"/>
    </source>
</evidence>
<dbReference type="RefSeq" id="WP_211337425.1">
    <property type="nucleotide sequence ID" value="NZ_QGHB01000006.1"/>
</dbReference>
<keyword evidence="3" id="KW-0131">Cell cycle</keyword>
<comment type="caution">
    <text evidence="3">The sequence shown here is derived from an EMBL/GenBank/DDBJ whole genome shotgun (WGS) entry which is preliminary data.</text>
</comment>